<keyword evidence="1 2" id="KW-0378">Hydrolase</keyword>
<reference evidence="4" key="2">
    <citation type="journal article" date="2021" name="Microbiome">
        <title>Successional dynamics and alternative stable states in a saline activated sludge microbial community over 9 years.</title>
        <authorList>
            <person name="Wang Y."/>
            <person name="Ye J."/>
            <person name="Ju F."/>
            <person name="Liu L."/>
            <person name="Boyd J.A."/>
            <person name="Deng Y."/>
            <person name="Parks D.H."/>
            <person name="Jiang X."/>
            <person name="Yin X."/>
            <person name="Woodcroft B.J."/>
            <person name="Tyson G.W."/>
            <person name="Hugenholtz P."/>
            <person name="Polz M.F."/>
            <person name="Zhang T."/>
        </authorList>
    </citation>
    <scope>NUCLEOTIDE SEQUENCE</scope>
    <source>
        <strain evidence="4">HKST-UBA10</strain>
    </source>
</reference>
<reference evidence="4" key="1">
    <citation type="submission" date="2020-04" db="EMBL/GenBank/DDBJ databases">
        <authorList>
            <person name="Zhang T."/>
        </authorList>
    </citation>
    <scope>NUCLEOTIDE SEQUENCE</scope>
    <source>
        <strain evidence="4">HKST-UBA10</strain>
    </source>
</reference>
<evidence type="ECO:0000259" key="3">
    <source>
        <dbReference type="PROSITE" id="PS51462"/>
    </source>
</evidence>
<dbReference type="SUPFAM" id="SSF55811">
    <property type="entry name" value="Nudix"/>
    <property type="match status" value="1"/>
</dbReference>
<feature type="non-terminal residue" evidence="4">
    <location>
        <position position="150"/>
    </location>
</feature>
<accession>A0A955L334</accession>
<dbReference type="PRINTS" id="PR00502">
    <property type="entry name" value="NUDIXFAMILY"/>
</dbReference>
<dbReference type="PANTHER" id="PTHR43736">
    <property type="entry name" value="ADP-RIBOSE PYROPHOSPHATASE"/>
    <property type="match status" value="1"/>
</dbReference>
<evidence type="ECO:0000256" key="1">
    <source>
        <dbReference type="ARBA" id="ARBA00022801"/>
    </source>
</evidence>
<dbReference type="Gene3D" id="3.90.79.10">
    <property type="entry name" value="Nucleoside Triphosphate Pyrophosphohydrolase"/>
    <property type="match status" value="1"/>
</dbReference>
<dbReference type="AlphaFoldDB" id="A0A955L334"/>
<dbReference type="Proteomes" id="UP000782843">
    <property type="component" value="Unassembled WGS sequence"/>
</dbReference>
<gene>
    <name evidence="4" type="ORF">KC660_01145</name>
</gene>
<dbReference type="InterPro" id="IPR020084">
    <property type="entry name" value="NUDIX_hydrolase_CS"/>
</dbReference>
<dbReference type="EMBL" id="JAGQLG010000038">
    <property type="protein sequence ID" value="MCA9381994.1"/>
    <property type="molecule type" value="Genomic_DNA"/>
</dbReference>
<dbReference type="PROSITE" id="PS51462">
    <property type="entry name" value="NUDIX"/>
    <property type="match status" value="1"/>
</dbReference>
<comment type="caution">
    <text evidence="4">The sequence shown here is derived from an EMBL/GenBank/DDBJ whole genome shotgun (WGS) entry which is preliminary data.</text>
</comment>
<sequence>MRTDIDSLPIKSSAIVYRQQNNEYEFLCLKRERNDGIQAGKPEGWWEFPSGGLKHDENIREAMLRELKEETGIINPLKIIDNFFHYSWEWKGQTHLTFVFAVEVQYDIKIKLEPKEHEAYQWCSYQDALELLTYDKPKDSLIQLKQYLTD</sequence>
<evidence type="ECO:0000313" key="5">
    <source>
        <dbReference type="Proteomes" id="UP000782843"/>
    </source>
</evidence>
<dbReference type="InterPro" id="IPR000086">
    <property type="entry name" value="NUDIX_hydrolase_dom"/>
</dbReference>
<dbReference type="PROSITE" id="PS00893">
    <property type="entry name" value="NUDIX_BOX"/>
    <property type="match status" value="1"/>
</dbReference>
<evidence type="ECO:0000256" key="2">
    <source>
        <dbReference type="RuleBase" id="RU003476"/>
    </source>
</evidence>
<organism evidence="4 5">
    <name type="scientific">Candidatus Dojkabacteria bacterium</name>
    <dbReference type="NCBI Taxonomy" id="2099670"/>
    <lineage>
        <taxon>Bacteria</taxon>
        <taxon>Candidatus Dojkabacteria</taxon>
    </lineage>
</organism>
<dbReference type="InterPro" id="IPR015797">
    <property type="entry name" value="NUDIX_hydrolase-like_dom_sf"/>
</dbReference>
<dbReference type="InterPro" id="IPR020476">
    <property type="entry name" value="Nudix_hydrolase"/>
</dbReference>
<dbReference type="Pfam" id="PF00293">
    <property type="entry name" value="NUDIX"/>
    <property type="match status" value="1"/>
</dbReference>
<dbReference type="PANTHER" id="PTHR43736:SF1">
    <property type="entry name" value="DIHYDRONEOPTERIN TRIPHOSPHATE DIPHOSPHATASE"/>
    <property type="match status" value="1"/>
</dbReference>
<name>A0A955L334_9BACT</name>
<dbReference type="GO" id="GO:0016787">
    <property type="term" value="F:hydrolase activity"/>
    <property type="evidence" value="ECO:0007669"/>
    <property type="project" value="UniProtKB-KW"/>
</dbReference>
<evidence type="ECO:0000313" key="4">
    <source>
        <dbReference type="EMBL" id="MCA9381994.1"/>
    </source>
</evidence>
<comment type="similarity">
    <text evidence="2">Belongs to the Nudix hydrolase family.</text>
</comment>
<protein>
    <submittedName>
        <fullName evidence="4">NUDIX domain-containing protein</fullName>
    </submittedName>
</protein>
<feature type="domain" description="Nudix hydrolase" evidence="3">
    <location>
        <begin position="7"/>
        <end position="145"/>
    </location>
</feature>
<proteinExistence type="inferred from homology"/>